<evidence type="ECO:0000256" key="1">
    <source>
        <dbReference type="SAM" id="Phobius"/>
    </source>
</evidence>
<name>A0A6P5EFE1_ANACO</name>
<organism evidence="3 4">
    <name type="scientific">Ananas comosus</name>
    <name type="common">Pineapple</name>
    <name type="synonym">Ananas ananas</name>
    <dbReference type="NCBI Taxonomy" id="4615"/>
    <lineage>
        <taxon>Eukaryota</taxon>
        <taxon>Viridiplantae</taxon>
        <taxon>Streptophyta</taxon>
        <taxon>Embryophyta</taxon>
        <taxon>Tracheophyta</taxon>
        <taxon>Spermatophyta</taxon>
        <taxon>Magnoliopsida</taxon>
        <taxon>Liliopsida</taxon>
        <taxon>Poales</taxon>
        <taxon>Bromeliaceae</taxon>
        <taxon>Bromelioideae</taxon>
        <taxon>Ananas</taxon>
    </lineage>
</organism>
<dbReference type="PANTHER" id="PTHR33512:SF1">
    <property type="entry name" value="PROTEIN, PUTATIVE (DUF1191)-RELATED"/>
    <property type="match status" value="1"/>
</dbReference>
<keyword evidence="1" id="KW-0812">Transmembrane</keyword>
<proteinExistence type="predicted"/>
<dbReference type="Pfam" id="PF06697">
    <property type="entry name" value="DUF1191"/>
    <property type="match status" value="1"/>
</dbReference>
<evidence type="ECO:0000313" key="4">
    <source>
        <dbReference type="RefSeq" id="XP_020082116.1"/>
    </source>
</evidence>
<reference evidence="3" key="1">
    <citation type="journal article" date="2015" name="Nat. Genet.">
        <title>The pineapple genome and the evolution of CAM photosynthesis.</title>
        <authorList>
            <person name="Ming R."/>
            <person name="VanBuren R."/>
            <person name="Wai C.M."/>
            <person name="Tang H."/>
            <person name="Schatz M.C."/>
            <person name="Bowers J.E."/>
            <person name="Lyons E."/>
            <person name="Wang M.L."/>
            <person name="Chen J."/>
            <person name="Biggers E."/>
            <person name="Zhang J."/>
            <person name="Huang L."/>
            <person name="Zhang L."/>
            <person name="Miao W."/>
            <person name="Zhang J."/>
            <person name="Ye Z."/>
            <person name="Miao C."/>
            <person name="Lin Z."/>
            <person name="Wang H."/>
            <person name="Zhou H."/>
            <person name="Yim W.C."/>
            <person name="Priest H.D."/>
            <person name="Zheng C."/>
            <person name="Woodhouse M."/>
            <person name="Edger P.P."/>
            <person name="Guyot R."/>
            <person name="Guo H.B."/>
            <person name="Guo H."/>
            <person name="Zheng G."/>
            <person name="Singh R."/>
            <person name="Sharma A."/>
            <person name="Min X."/>
            <person name="Zheng Y."/>
            <person name="Lee H."/>
            <person name="Gurtowski J."/>
            <person name="Sedlazeck F.J."/>
            <person name="Harkess A."/>
            <person name="McKain M.R."/>
            <person name="Liao Z."/>
            <person name="Fang J."/>
            <person name="Liu J."/>
            <person name="Zhang X."/>
            <person name="Zhang Q."/>
            <person name="Hu W."/>
            <person name="Qin Y."/>
            <person name="Wang K."/>
            <person name="Chen L.Y."/>
            <person name="Shirley N."/>
            <person name="Lin Y.R."/>
            <person name="Liu L.Y."/>
            <person name="Hernandez A.G."/>
            <person name="Wright C.L."/>
            <person name="Bulone V."/>
            <person name="Tuskan G.A."/>
            <person name="Heath K."/>
            <person name="Zee F."/>
            <person name="Moore P.H."/>
            <person name="Sunkar R."/>
            <person name="Leebens-Mack J.H."/>
            <person name="Mockler T."/>
            <person name="Bennetzen J.L."/>
            <person name="Freeling M."/>
            <person name="Sankoff D."/>
            <person name="Paterson A.H."/>
            <person name="Zhu X."/>
            <person name="Yang X."/>
            <person name="Smith J.A."/>
            <person name="Cushman J.C."/>
            <person name="Paull R.E."/>
            <person name="Yu Q."/>
        </authorList>
    </citation>
    <scope>NUCLEOTIDE SEQUENCE [LARGE SCALE GENOMIC DNA]</scope>
    <source>
        <strain evidence="3">cv. F153</strain>
    </source>
</reference>
<dbReference type="PANTHER" id="PTHR33512">
    <property type="entry name" value="PROTEIN, PUTATIVE (DUF1191)-RELATED"/>
    <property type="match status" value="1"/>
</dbReference>
<sequence length="304" mass="32261">MTLPRINSHHLLFSILMIITPSTSSQQAPQDPLLVDRIVADAAVRSYRTKHRKTAVTFGFSLPPTLSGVSAEAARYRAGSLRRYGATIGEFSVPPGIVAHPHVKRLLVVSQNLGNLSSLYSSHANVAGFEIVSPVLGLLFYNAAVAPRNSSAKIIRILVAENPVRVNFSANTMARRSFCAGFELDGNVRITDRTASGVCEARGQGHFAVVVIGGGGGGGERIKAGGWKVVVMAAVAGAGGAGLIGLLVVALASARRKRNRMAEMERRAYEDEALRISMVGHVRAPTAGMARTAPVLEHDEYSPS</sequence>
<dbReference type="GO" id="GO:0016020">
    <property type="term" value="C:membrane"/>
    <property type="evidence" value="ECO:0007669"/>
    <property type="project" value="TreeGrafter"/>
</dbReference>
<dbReference type="InterPro" id="IPR010605">
    <property type="entry name" value="DUF1191"/>
</dbReference>
<reference evidence="4" key="2">
    <citation type="submission" date="2025-08" db="UniProtKB">
        <authorList>
            <consortium name="RefSeq"/>
        </authorList>
    </citation>
    <scope>IDENTIFICATION</scope>
    <source>
        <tissue evidence="4">Leaf</tissue>
    </source>
</reference>
<dbReference type="OrthoDB" id="1101105at2759"/>
<dbReference type="RefSeq" id="XP_020082116.1">
    <property type="nucleotide sequence ID" value="XM_020226527.1"/>
</dbReference>
<dbReference type="Proteomes" id="UP000515123">
    <property type="component" value="Unplaced"/>
</dbReference>
<feature type="chain" id="PRO_5027717427" evidence="2">
    <location>
        <begin position="26"/>
        <end position="304"/>
    </location>
</feature>
<keyword evidence="1" id="KW-1133">Transmembrane helix</keyword>
<gene>
    <name evidence="4" type="primary">LOC109705749</name>
</gene>
<feature type="transmembrane region" description="Helical" evidence="1">
    <location>
        <begin position="229"/>
        <end position="254"/>
    </location>
</feature>
<keyword evidence="2" id="KW-0732">Signal</keyword>
<evidence type="ECO:0000313" key="3">
    <source>
        <dbReference type="Proteomes" id="UP000515123"/>
    </source>
</evidence>
<feature type="signal peptide" evidence="2">
    <location>
        <begin position="1"/>
        <end position="25"/>
    </location>
</feature>
<protein>
    <submittedName>
        <fullName evidence="4">Uncharacterized protein LOC109705749</fullName>
    </submittedName>
</protein>
<dbReference type="GeneID" id="109705749"/>
<accession>A0A6P5EFE1</accession>
<keyword evidence="1" id="KW-0472">Membrane</keyword>
<dbReference type="AlphaFoldDB" id="A0A6P5EFE1"/>
<keyword evidence="3" id="KW-1185">Reference proteome</keyword>
<evidence type="ECO:0000256" key="2">
    <source>
        <dbReference type="SAM" id="SignalP"/>
    </source>
</evidence>